<feature type="region of interest" description="Disordered" evidence="2">
    <location>
        <begin position="1"/>
        <end position="41"/>
    </location>
</feature>
<dbReference type="EMBL" id="MU006016">
    <property type="protein sequence ID" value="KAF2858170.1"/>
    <property type="molecule type" value="Genomic_DNA"/>
</dbReference>
<keyword evidence="1" id="KW-0175">Coiled coil</keyword>
<gene>
    <name evidence="3" type="ORF">K470DRAFT_221905</name>
</gene>
<evidence type="ECO:0000256" key="2">
    <source>
        <dbReference type="SAM" id="MobiDB-lite"/>
    </source>
</evidence>
<organism evidence="3 4">
    <name type="scientific">Piedraia hortae CBS 480.64</name>
    <dbReference type="NCBI Taxonomy" id="1314780"/>
    <lineage>
        <taxon>Eukaryota</taxon>
        <taxon>Fungi</taxon>
        <taxon>Dikarya</taxon>
        <taxon>Ascomycota</taxon>
        <taxon>Pezizomycotina</taxon>
        <taxon>Dothideomycetes</taxon>
        <taxon>Dothideomycetidae</taxon>
        <taxon>Capnodiales</taxon>
        <taxon>Piedraiaceae</taxon>
        <taxon>Piedraia</taxon>
    </lineage>
</organism>
<feature type="region of interest" description="Disordered" evidence="2">
    <location>
        <begin position="147"/>
        <end position="191"/>
    </location>
</feature>
<protein>
    <submittedName>
        <fullName evidence="3">Uncharacterized protein</fullName>
    </submittedName>
</protein>
<name>A0A6A7BSF5_9PEZI</name>
<reference evidence="3" key="1">
    <citation type="journal article" date="2020" name="Stud. Mycol.">
        <title>101 Dothideomycetes genomes: a test case for predicting lifestyles and emergence of pathogens.</title>
        <authorList>
            <person name="Haridas S."/>
            <person name="Albert R."/>
            <person name="Binder M."/>
            <person name="Bloem J."/>
            <person name="Labutti K."/>
            <person name="Salamov A."/>
            <person name="Andreopoulos B."/>
            <person name="Baker S."/>
            <person name="Barry K."/>
            <person name="Bills G."/>
            <person name="Bluhm B."/>
            <person name="Cannon C."/>
            <person name="Castanera R."/>
            <person name="Culley D."/>
            <person name="Daum C."/>
            <person name="Ezra D."/>
            <person name="Gonzalez J."/>
            <person name="Henrissat B."/>
            <person name="Kuo A."/>
            <person name="Liang C."/>
            <person name="Lipzen A."/>
            <person name="Lutzoni F."/>
            <person name="Magnuson J."/>
            <person name="Mondo S."/>
            <person name="Nolan M."/>
            <person name="Ohm R."/>
            <person name="Pangilinan J."/>
            <person name="Park H.-J."/>
            <person name="Ramirez L."/>
            <person name="Alfaro M."/>
            <person name="Sun H."/>
            <person name="Tritt A."/>
            <person name="Yoshinaga Y."/>
            <person name="Zwiers L.-H."/>
            <person name="Turgeon B."/>
            <person name="Goodwin S."/>
            <person name="Spatafora J."/>
            <person name="Crous P."/>
            <person name="Grigoriev I."/>
        </authorList>
    </citation>
    <scope>NUCLEOTIDE SEQUENCE</scope>
    <source>
        <strain evidence="3">CBS 480.64</strain>
    </source>
</reference>
<dbReference type="OrthoDB" id="5377009at2759"/>
<feature type="coiled-coil region" evidence="1">
    <location>
        <begin position="97"/>
        <end position="145"/>
    </location>
</feature>
<keyword evidence="4" id="KW-1185">Reference proteome</keyword>
<proteinExistence type="predicted"/>
<sequence length="242" mass="27778">MPYKPSFTRRPASATVKTPPDTPTPRTSWFSRKPAPPPTVPRDEFINLDIDRALHHPNPTALAAFDDLMENATDLLRRMQKAYRIKAERLADMQPTMEAQREELAEANTRARYLEMRLKDAESRANEEARRADELCSKVEKLEAQICESEDSQSWGRRRETEASDSGFESDHDEKRTNDDTESHMTANSSQTLVLASRVALSPVHENMDDLRRKNLELTRRLEQMEQTFQGCIDFISATSRP</sequence>
<accession>A0A6A7BSF5</accession>
<feature type="compositionally biased region" description="Basic and acidic residues" evidence="2">
    <location>
        <begin position="169"/>
        <end position="183"/>
    </location>
</feature>
<dbReference type="Proteomes" id="UP000799421">
    <property type="component" value="Unassembled WGS sequence"/>
</dbReference>
<evidence type="ECO:0000313" key="4">
    <source>
        <dbReference type="Proteomes" id="UP000799421"/>
    </source>
</evidence>
<dbReference type="AlphaFoldDB" id="A0A6A7BSF5"/>
<evidence type="ECO:0000313" key="3">
    <source>
        <dbReference type="EMBL" id="KAF2858170.1"/>
    </source>
</evidence>
<evidence type="ECO:0000256" key="1">
    <source>
        <dbReference type="SAM" id="Coils"/>
    </source>
</evidence>